<comment type="function">
    <text evidence="14">Bifunctional enzyme that catalyzes the formation of 4-diphosphocytidyl-2-C-methyl-D-erythritol from CTP and 2-C-methyl-D-erythritol 4-phosphate (MEP) (IspD), and catalyzes the conversion of 4-diphosphocytidyl-2-C-methyl-D-erythritol 2-phosphate (CDP-ME2P) to 2-C-methyl-D-erythritol 2,4-cyclodiphosphate (ME-CPP) with a corresponding release of cytidine 5-monophosphate (CMP) (IspF).</text>
</comment>
<sequence length="391" mass="40846">MTAPITIPSIAAIVLAAGKGVRAGGSAPKQFARLAGKPVLRWSVETLARDPRIGSVVVVTHPDNRDDAVTILEGIPGLTFADGGATRRESVASGLAAIDGDLVMVHDAARPLLPVRVLDRLIAAMDDGELAGAAPALPIADTLAERDNAALGAVVDRGALVRIQTPQIFRTDALMAAHRDWQGEEPTDDAQMVRQGGESVGIVKGAAMLDKITWPDDLARLAAQVGANRRIATGMGFDVHRLVAGEELWLGGVQIAHDRGLAGHSDADVALHALTDAILGAIGAGDIGVHFPPSDQQWRGARSDRFLKHAGDLVAAANGAIQSIDLTIICEEPKIGPYREAMRIRIAEILEMSVTQVSVKATTTEGLGYAGRGEGIAAQAIATLQITEPPI</sequence>
<accession>A0A5C6U8J7</accession>
<dbReference type="HAMAP" id="MF_01520">
    <property type="entry name" value="IspDF"/>
    <property type="match status" value="1"/>
</dbReference>
<keyword evidence="13 14" id="KW-0511">Multifunctional enzyme</keyword>
<evidence type="ECO:0000256" key="6">
    <source>
        <dbReference type="ARBA" id="ARBA00008480"/>
    </source>
</evidence>
<dbReference type="EC" id="4.6.1.12" evidence="14"/>
<dbReference type="SUPFAM" id="SSF53448">
    <property type="entry name" value="Nucleotide-diphospho-sugar transferases"/>
    <property type="match status" value="1"/>
</dbReference>
<protein>
    <recommendedName>
        <fullName evidence="14">Bifunctional enzyme IspD/IspF</fullName>
    </recommendedName>
    <domain>
        <recommendedName>
            <fullName evidence="14">2-C-methyl-D-erythritol 4-phosphate cytidylyltransferase</fullName>
            <ecNumber evidence="14">2.7.7.60</ecNumber>
        </recommendedName>
        <alternativeName>
            <fullName evidence="14">4-diphosphocytidyl-2C-methyl-D-erythritol synthase</fullName>
        </alternativeName>
        <alternativeName>
            <fullName evidence="14">MEP cytidylyltransferase</fullName>
            <shortName evidence="14">MCT</shortName>
        </alternativeName>
    </domain>
    <domain>
        <recommendedName>
            <fullName evidence="14">2-C-methyl-D-erythritol 2,4-cyclodiphosphate synthase</fullName>
            <shortName evidence="14">MECDP-synthase</shortName>
            <shortName evidence="14">MECPP-synthase</shortName>
            <shortName evidence="14">MECPS</shortName>
            <ecNumber evidence="14">4.6.1.12</ecNumber>
        </recommendedName>
    </domain>
</protein>
<comment type="catalytic activity">
    <reaction evidence="1 14">
        <text>4-CDP-2-C-methyl-D-erythritol 2-phosphate = 2-C-methyl-D-erythritol 2,4-cyclic diphosphate + CMP</text>
        <dbReference type="Rhea" id="RHEA:23864"/>
        <dbReference type="ChEBI" id="CHEBI:57919"/>
        <dbReference type="ChEBI" id="CHEBI:58483"/>
        <dbReference type="ChEBI" id="CHEBI:60377"/>
        <dbReference type="EC" id="4.6.1.12"/>
    </reaction>
</comment>
<dbReference type="UniPathway" id="UPA00056">
    <property type="reaction ID" value="UER00093"/>
</dbReference>
<keyword evidence="12 14" id="KW-0456">Lyase</keyword>
<gene>
    <name evidence="14" type="primary">ispDF</name>
    <name evidence="16" type="ORF">FSZ31_09695</name>
</gene>
<feature type="binding site" evidence="14">
    <location>
        <position position="369"/>
    </location>
    <ligand>
        <name>4-CDP-2-C-methyl-D-erythritol 2-phosphate</name>
        <dbReference type="ChEBI" id="CHEBI:57919"/>
    </ligand>
</feature>
<dbReference type="InterPro" id="IPR020555">
    <property type="entry name" value="MECDP_synthase_CS"/>
</dbReference>
<feature type="site" description="Positions MEP for the nucleophilic attack" evidence="14">
    <location>
        <position position="211"/>
    </location>
</feature>
<dbReference type="GO" id="GO:0016114">
    <property type="term" value="P:terpenoid biosynthetic process"/>
    <property type="evidence" value="ECO:0007669"/>
    <property type="project" value="InterPro"/>
</dbReference>
<comment type="caution">
    <text evidence="16">The sequence shown here is derived from an EMBL/GenBank/DDBJ whole genome shotgun (WGS) entry which is preliminary data.</text>
</comment>
<dbReference type="CDD" id="cd02516">
    <property type="entry name" value="CDP-ME_synthetase"/>
    <property type="match status" value="1"/>
</dbReference>
<dbReference type="EMBL" id="VOPY01000002">
    <property type="protein sequence ID" value="TXC69182.1"/>
    <property type="molecule type" value="Genomic_DNA"/>
</dbReference>
<proteinExistence type="inferred from homology"/>
<evidence type="ECO:0000256" key="13">
    <source>
        <dbReference type="ARBA" id="ARBA00023268"/>
    </source>
</evidence>
<evidence type="ECO:0000256" key="2">
    <source>
        <dbReference type="ARBA" id="ARBA00001282"/>
    </source>
</evidence>
<feature type="binding site" evidence="14">
    <location>
        <position position="240"/>
    </location>
    <ligand>
        <name>a divalent metal cation</name>
        <dbReference type="ChEBI" id="CHEBI:60240"/>
    </ligand>
</feature>
<dbReference type="PANTHER" id="PTHR43181:SF1">
    <property type="entry name" value="2-C-METHYL-D-ERYTHRITOL 2,4-CYCLODIPHOSPHATE SYNTHASE, CHLOROPLASTIC"/>
    <property type="match status" value="1"/>
</dbReference>
<dbReference type="InterPro" id="IPR034683">
    <property type="entry name" value="IspD/TarI"/>
</dbReference>
<comment type="catalytic activity">
    <reaction evidence="2 14">
        <text>2-C-methyl-D-erythritol 4-phosphate + CTP + H(+) = 4-CDP-2-C-methyl-D-erythritol + diphosphate</text>
        <dbReference type="Rhea" id="RHEA:13429"/>
        <dbReference type="ChEBI" id="CHEBI:15378"/>
        <dbReference type="ChEBI" id="CHEBI:33019"/>
        <dbReference type="ChEBI" id="CHEBI:37563"/>
        <dbReference type="ChEBI" id="CHEBI:57823"/>
        <dbReference type="ChEBI" id="CHEBI:58262"/>
        <dbReference type="EC" id="2.7.7.60"/>
    </reaction>
</comment>
<organism evidence="16 17">
    <name type="scientific">Flavisphingopyxis soli</name>
    <dbReference type="NCBI Taxonomy" id="2601267"/>
    <lineage>
        <taxon>Bacteria</taxon>
        <taxon>Pseudomonadati</taxon>
        <taxon>Pseudomonadota</taxon>
        <taxon>Alphaproteobacteria</taxon>
        <taxon>Sphingomonadales</taxon>
        <taxon>Sphingopyxidaceae</taxon>
        <taxon>Flavisphingopyxis</taxon>
    </lineage>
</organism>
<comment type="cofactor">
    <cofactor evidence="3 14">
        <name>a divalent metal cation</name>
        <dbReference type="ChEBI" id="CHEBI:60240"/>
    </cofactor>
</comment>
<feature type="binding site" evidence="14">
    <location>
        <begin position="264"/>
        <end position="265"/>
    </location>
    <ligand>
        <name>4-CDP-2-C-methyl-D-erythritol 2-phosphate</name>
        <dbReference type="ChEBI" id="CHEBI:57919"/>
    </ligand>
</feature>
<feature type="binding site" evidence="14">
    <location>
        <begin position="362"/>
        <end position="365"/>
    </location>
    <ligand>
        <name>4-CDP-2-C-methyl-D-erythritol 2-phosphate</name>
        <dbReference type="ChEBI" id="CHEBI:57919"/>
    </ligand>
</feature>
<dbReference type="HAMAP" id="MF_00107">
    <property type="entry name" value="IspF"/>
    <property type="match status" value="1"/>
</dbReference>
<dbReference type="GO" id="GO:0019288">
    <property type="term" value="P:isopentenyl diphosphate biosynthetic process, methylerythritol 4-phosphate pathway"/>
    <property type="evidence" value="ECO:0007669"/>
    <property type="project" value="UniProtKB-UniRule"/>
</dbReference>
<dbReference type="RefSeq" id="WP_147123136.1">
    <property type="nucleotide sequence ID" value="NZ_VOPY01000002.1"/>
</dbReference>
<keyword evidence="17" id="KW-1185">Reference proteome</keyword>
<dbReference type="AlphaFoldDB" id="A0A5C6U8J7"/>
<keyword evidence="11 14" id="KW-0414">Isoprene biosynthesis</keyword>
<evidence type="ECO:0000256" key="9">
    <source>
        <dbReference type="ARBA" id="ARBA00022695"/>
    </source>
</evidence>
<dbReference type="OrthoDB" id="9804336at2"/>
<dbReference type="PROSITE" id="PS01295">
    <property type="entry name" value="ISPD"/>
    <property type="match status" value="1"/>
</dbReference>
<dbReference type="PANTHER" id="PTHR43181">
    <property type="entry name" value="2-C-METHYL-D-ERYTHRITOL 2,4-CYCLODIPHOSPHATE SYNTHASE, CHLOROPLASTIC"/>
    <property type="match status" value="1"/>
</dbReference>
<evidence type="ECO:0000256" key="3">
    <source>
        <dbReference type="ARBA" id="ARBA00001968"/>
    </source>
</evidence>
<evidence type="ECO:0000256" key="11">
    <source>
        <dbReference type="ARBA" id="ARBA00023229"/>
    </source>
</evidence>
<name>A0A5C6U8J7_9SPHN</name>
<dbReference type="InterPro" id="IPR001228">
    <property type="entry name" value="IspD"/>
</dbReference>
<evidence type="ECO:0000313" key="17">
    <source>
        <dbReference type="Proteomes" id="UP000321129"/>
    </source>
</evidence>
<evidence type="ECO:0000256" key="8">
    <source>
        <dbReference type="ARBA" id="ARBA00022679"/>
    </source>
</evidence>
<dbReference type="SUPFAM" id="SSF69765">
    <property type="entry name" value="IpsF-like"/>
    <property type="match status" value="1"/>
</dbReference>
<dbReference type="NCBIfam" id="TIGR00453">
    <property type="entry name" value="ispD"/>
    <property type="match status" value="1"/>
</dbReference>
<comment type="similarity">
    <text evidence="6">Belongs to the IspF family.</text>
</comment>
<dbReference type="HAMAP" id="MF_00108">
    <property type="entry name" value="IspD"/>
    <property type="match status" value="1"/>
</dbReference>
<dbReference type="InterPro" id="IPR029044">
    <property type="entry name" value="Nucleotide-diphossugar_trans"/>
</dbReference>
<dbReference type="Gene3D" id="3.30.1330.50">
    <property type="entry name" value="2-C-methyl-D-erythritol 2,4-cyclodiphosphate synthase"/>
    <property type="match status" value="1"/>
</dbReference>
<dbReference type="EC" id="2.7.7.60" evidence="14"/>
<comment type="pathway">
    <text evidence="4 14">Isoprenoid biosynthesis; isopentenyl diphosphate biosynthesis via DXP pathway; isopentenyl diphosphate from 1-deoxy-D-xylulose 5-phosphate: step 4/6.</text>
</comment>
<evidence type="ECO:0000256" key="5">
    <source>
        <dbReference type="ARBA" id="ARBA00004787"/>
    </source>
</evidence>
<feature type="site" description="Transition state stabilizer" evidence="14">
    <location>
        <position position="363"/>
    </location>
</feature>
<feature type="binding site" evidence="14">
    <location>
        <position position="372"/>
    </location>
    <ligand>
        <name>4-CDP-2-C-methyl-D-erythritol 2-phosphate</name>
        <dbReference type="ChEBI" id="CHEBI:57919"/>
    </ligand>
</feature>
<dbReference type="GO" id="GO:0050518">
    <property type="term" value="F:2-C-methyl-D-erythritol 4-phosphate cytidylyltransferase activity"/>
    <property type="evidence" value="ECO:0007669"/>
    <property type="project" value="UniProtKB-UniRule"/>
</dbReference>
<evidence type="ECO:0000256" key="12">
    <source>
        <dbReference type="ARBA" id="ARBA00023239"/>
    </source>
</evidence>
<dbReference type="GO" id="GO:0046872">
    <property type="term" value="F:metal ion binding"/>
    <property type="evidence" value="ECO:0007669"/>
    <property type="project" value="UniProtKB-KW"/>
</dbReference>
<dbReference type="GO" id="GO:0008685">
    <property type="term" value="F:2-C-methyl-D-erythritol 2,4-cyclodiphosphate synthase activity"/>
    <property type="evidence" value="ECO:0007669"/>
    <property type="project" value="UniProtKB-UniRule"/>
</dbReference>
<dbReference type="Gene3D" id="3.90.550.10">
    <property type="entry name" value="Spore Coat Polysaccharide Biosynthesis Protein SpsA, Chain A"/>
    <property type="match status" value="1"/>
</dbReference>
<feature type="site" description="Transition state stabilizer" evidence="14">
    <location>
        <position position="29"/>
    </location>
</feature>
<dbReference type="PROSITE" id="PS01350">
    <property type="entry name" value="ISPF"/>
    <property type="match status" value="1"/>
</dbReference>
<keyword evidence="8 14" id="KW-0808">Transferase</keyword>
<dbReference type="Proteomes" id="UP000321129">
    <property type="component" value="Unassembled WGS sequence"/>
</dbReference>
<comment type="similarity">
    <text evidence="14">In the N-terminal section; belongs to the IspD/TarI cytidylyltransferase family. IspD subfamily.</text>
</comment>
<evidence type="ECO:0000256" key="7">
    <source>
        <dbReference type="ARBA" id="ARBA00009789"/>
    </source>
</evidence>
<feature type="site" description="Transition state stabilizer" evidence="14">
    <location>
        <position position="22"/>
    </location>
</feature>
<evidence type="ECO:0000256" key="4">
    <source>
        <dbReference type="ARBA" id="ARBA00004709"/>
    </source>
</evidence>
<dbReference type="NCBIfam" id="TIGR00151">
    <property type="entry name" value="ispF"/>
    <property type="match status" value="1"/>
</dbReference>
<dbReference type="NCBIfam" id="NF006899">
    <property type="entry name" value="PRK09382.1"/>
    <property type="match status" value="1"/>
</dbReference>
<comment type="caution">
    <text evidence="14">Lacks conserved residue(s) required for the propagation of feature annotation.</text>
</comment>
<dbReference type="InterPro" id="IPR026596">
    <property type="entry name" value="IspD/F"/>
</dbReference>
<feature type="binding site" evidence="14">
    <location>
        <position position="272"/>
    </location>
    <ligand>
        <name>a divalent metal cation</name>
        <dbReference type="ChEBI" id="CHEBI:60240"/>
    </ligand>
</feature>
<keyword evidence="10 14" id="KW-0479">Metal-binding</keyword>
<comment type="similarity">
    <text evidence="14">In the C-terminal section; belongs to the IspF family.</text>
</comment>
<comment type="pathway">
    <text evidence="5 14">Isoprenoid biosynthesis; isopentenyl diphosphate biosynthesis via DXP pathway; isopentenyl diphosphate from 1-deoxy-D-xylulose 5-phosphate: step 2/6.</text>
</comment>
<evidence type="ECO:0000313" key="16">
    <source>
        <dbReference type="EMBL" id="TXC69182.1"/>
    </source>
</evidence>
<evidence type="ECO:0000256" key="10">
    <source>
        <dbReference type="ARBA" id="ARBA00022723"/>
    </source>
</evidence>
<dbReference type="Pfam" id="PF01128">
    <property type="entry name" value="IspD"/>
    <property type="match status" value="1"/>
</dbReference>
<dbReference type="InterPro" id="IPR036571">
    <property type="entry name" value="MECDP_synthase_sf"/>
</dbReference>
<feature type="site" description="Transition state stabilizer" evidence="14">
    <location>
        <position position="264"/>
    </location>
</feature>
<comment type="similarity">
    <text evidence="7">Belongs to the IspD/TarI cytidylyltransferase family. IspD subfamily.</text>
</comment>
<feature type="region of interest" description="2-C-methyl-D-erythritol 4-phosphate cytidylyltransferase" evidence="14">
    <location>
        <begin position="1"/>
        <end position="231"/>
    </location>
</feature>
<dbReference type="FunFam" id="3.90.550.10:FF:000003">
    <property type="entry name" value="2-C-methyl-D-erythritol 4-phosphate cytidylyltransferase"/>
    <property type="match status" value="1"/>
</dbReference>
<feature type="region of interest" description="2-C-methyl-D-erythritol 2,4-cyclodiphosphate synthase" evidence="14">
    <location>
        <begin position="232"/>
        <end position="391"/>
    </location>
</feature>
<evidence type="ECO:0000256" key="1">
    <source>
        <dbReference type="ARBA" id="ARBA00000200"/>
    </source>
</evidence>
<evidence type="ECO:0000256" key="14">
    <source>
        <dbReference type="HAMAP-Rule" id="MF_01520"/>
    </source>
</evidence>
<dbReference type="Pfam" id="PF02542">
    <property type="entry name" value="YgbB"/>
    <property type="match status" value="1"/>
</dbReference>
<reference evidence="16 17" key="1">
    <citation type="submission" date="2019-08" db="EMBL/GenBank/DDBJ databases">
        <title>Sphingorhabdus soil sp. nov., isolated from arctic soil.</title>
        <authorList>
            <person name="Liu Y."/>
        </authorList>
    </citation>
    <scope>NUCLEOTIDE SEQUENCE [LARGE SCALE GENOMIC DNA]</scope>
    <source>
        <strain evidence="16 17">D-2Q-5-6</strain>
    </source>
</reference>
<dbReference type="InterPro" id="IPR003526">
    <property type="entry name" value="MECDP_synthase"/>
</dbReference>
<feature type="binding site" evidence="14">
    <location>
        <begin position="238"/>
        <end position="240"/>
    </location>
    <ligand>
        <name>4-CDP-2-C-methyl-D-erythritol 2-phosphate</name>
        <dbReference type="ChEBI" id="CHEBI:57919"/>
    </ligand>
</feature>
<dbReference type="CDD" id="cd00554">
    <property type="entry name" value="MECDP_synthase"/>
    <property type="match status" value="1"/>
</dbReference>
<keyword evidence="9 14" id="KW-0548">Nucleotidyltransferase</keyword>
<feature type="binding site" evidence="14">
    <location>
        <position position="238"/>
    </location>
    <ligand>
        <name>a divalent metal cation</name>
        <dbReference type="ChEBI" id="CHEBI:60240"/>
    </ligand>
</feature>
<feature type="site" description="Positions MEP for the nucleophilic attack" evidence="14">
    <location>
        <position position="157"/>
    </location>
</feature>
<evidence type="ECO:0000259" key="15">
    <source>
        <dbReference type="Pfam" id="PF02542"/>
    </source>
</evidence>
<feature type="binding site" evidence="14">
    <location>
        <begin position="286"/>
        <end position="288"/>
    </location>
    <ligand>
        <name>4-CDP-2-C-methyl-D-erythritol 2-phosphate</name>
        <dbReference type="ChEBI" id="CHEBI:57919"/>
    </ligand>
</feature>
<dbReference type="InterPro" id="IPR018294">
    <property type="entry name" value="ISPD_synthase_CS"/>
</dbReference>
<feature type="domain" description="2-C-methyl-D-erythritol 2,4-cyclodiphosphate synthase" evidence="15">
    <location>
        <begin position="232"/>
        <end position="384"/>
    </location>
</feature>